<sequence>MGKVKEGLLDLVEWGHNVVWEAHDGRGTDGRFVLVDLDGCRLGASDPSLHTRRPLFSAFVCNFSAKPTSSSYTLIDTKTSQGERRLRATFTSSCSMAWIALIWILSYFTNARIVYIAAGVVLMVANDSAPENIAIHARRALNLWLWLALVSLVPTFMAPLTLTILLTAMLWMWVQLPAAWRRAPGMWRYLIVSGLAVALYFFASDLLAWTEEAFIVQPLTYIADDGSAAHPDLIDVCPDFGQGDLRAFDLEPFHSAYPTSTDDSGAAALYLTYQALLAVPPPSLEAMLLHVHTMIHTISAGRPTSLPAGKAIEPLLDHVRHEGLSSQTPPDRDTNDIVTTNLRALHALFYAVAITLIRWQDTTLQILDTLHDHANLLFDMYESLPTHLPEPLDNAFSMPCTPLQYTGSMFHHYQLINIWRSWRCWLLSPTATSWTSPHLVRRLTNNEAYRIRHHALPDLHSFLDRMSMSNSSTDNAASFATSLWKSMMPWSADVVSSSSPEKYLLIKLPEQPEQGTTKDEHDLITRQQQILGITDADATRFNRLLRLVYEDMYNQFGIAPTSHSPLSRGIVTFRMAHGKEEDDEQQQQQSATLLFPWQGRIPVAIDTFMNKSFFGPGCRYHRTDTTTSSSSTLCPVQCITTLLQHPVRGFRVTRGWKDGETRRIVLEARGRANVARQMWRVKRLGGGEGR</sequence>
<keyword evidence="1" id="KW-0472">Membrane</keyword>
<dbReference type="AlphaFoldDB" id="A0A139H6U8"/>
<dbReference type="EMBL" id="LFZN01000122">
    <property type="protein sequence ID" value="KXS98099.1"/>
    <property type="molecule type" value="Genomic_DNA"/>
</dbReference>
<evidence type="ECO:0000313" key="2">
    <source>
        <dbReference type="EMBL" id="KXS98099.1"/>
    </source>
</evidence>
<name>A0A139H6U8_9PEZI</name>
<gene>
    <name evidence="2" type="ORF">AC578_10035</name>
</gene>
<dbReference type="Proteomes" id="UP000070133">
    <property type="component" value="Unassembled WGS sequence"/>
</dbReference>
<evidence type="ECO:0000313" key="3">
    <source>
        <dbReference type="Proteomes" id="UP000070133"/>
    </source>
</evidence>
<protein>
    <submittedName>
        <fullName evidence="2">Uncharacterized protein</fullName>
    </submittedName>
</protein>
<keyword evidence="1" id="KW-1133">Transmembrane helix</keyword>
<reference evidence="2 3" key="1">
    <citation type="submission" date="2015-07" db="EMBL/GenBank/DDBJ databases">
        <title>Comparative genomics of the Sigatoka disease complex on banana suggests a link between parallel evolutionary changes in Pseudocercospora fijiensis and Pseudocercospora eumusae and increased virulence on the banana host.</title>
        <authorList>
            <person name="Chang T.-C."/>
            <person name="Salvucci A."/>
            <person name="Crous P.W."/>
            <person name="Stergiopoulos I."/>
        </authorList>
    </citation>
    <scope>NUCLEOTIDE SEQUENCE [LARGE SCALE GENOMIC DNA]</scope>
    <source>
        <strain evidence="2 3">CBS 114824</strain>
    </source>
</reference>
<evidence type="ECO:0000256" key="1">
    <source>
        <dbReference type="SAM" id="Phobius"/>
    </source>
</evidence>
<feature type="transmembrane region" description="Helical" evidence="1">
    <location>
        <begin position="141"/>
        <end position="174"/>
    </location>
</feature>
<keyword evidence="3" id="KW-1185">Reference proteome</keyword>
<feature type="transmembrane region" description="Helical" evidence="1">
    <location>
        <begin position="186"/>
        <end position="203"/>
    </location>
</feature>
<organism evidence="2 3">
    <name type="scientific">Pseudocercospora eumusae</name>
    <dbReference type="NCBI Taxonomy" id="321146"/>
    <lineage>
        <taxon>Eukaryota</taxon>
        <taxon>Fungi</taxon>
        <taxon>Dikarya</taxon>
        <taxon>Ascomycota</taxon>
        <taxon>Pezizomycotina</taxon>
        <taxon>Dothideomycetes</taxon>
        <taxon>Dothideomycetidae</taxon>
        <taxon>Mycosphaerellales</taxon>
        <taxon>Mycosphaerellaceae</taxon>
        <taxon>Pseudocercospora</taxon>
    </lineage>
</organism>
<comment type="caution">
    <text evidence="2">The sequence shown here is derived from an EMBL/GenBank/DDBJ whole genome shotgun (WGS) entry which is preliminary data.</text>
</comment>
<proteinExistence type="predicted"/>
<keyword evidence="1" id="KW-0812">Transmembrane</keyword>
<feature type="transmembrane region" description="Helical" evidence="1">
    <location>
        <begin position="88"/>
        <end position="106"/>
    </location>
</feature>
<accession>A0A139H6U8</accession>